<evidence type="ECO:0000313" key="3">
    <source>
        <dbReference type="Proteomes" id="UP000034706"/>
    </source>
</evidence>
<evidence type="ECO:0000256" key="1">
    <source>
        <dbReference type="SAM" id="Phobius"/>
    </source>
</evidence>
<comment type="caution">
    <text evidence="2">The sequence shown here is derived from an EMBL/GenBank/DDBJ whole genome shotgun (WGS) entry which is preliminary data.</text>
</comment>
<dbReference type="EMBL" id="LBVT01000005">
    <property type="protein sequence ID" value="KKQ92809.1"/>
    <property type="molecule type" value="Genomic_DNA"/>
</dbReference>
<accession>A0A0G0P3W5</accession>
<proteinExistence type="predicted"/>
<dbReference type="AlphaFoldDB" id="A0A0G0P3W5"/>
<dbReference type="PROSITE" id="PS00409">
    <property type="entry name" value="PROKAR_NTER_METHYL"/>
    <property type="match status" value="1"/>
</dbReference>
<dbReference type="NCBIfam" id="TIGR02532">
    <property type="entry name" value="IV_pilin_GFxxxE"/>
    <property type="match status" value="1"/>
</dbReference>
<protein>
    <recommendedName>
        <fullName evidence="4">General secretion pathway GspH domain-containing protein</fullName>
    </recommendedName>
</protein>
<sequence>MLKNNIPKGFTLIEMLVVLAIIVIITGVVIFNIGTERQNSALLRSAQKLSLDLRRAQSFTLSSKVFKTSGIPCGWGAHFNGMGSDNYVIFADLALNQNCSDRDFIRAADGSEDFETVNLESGITVSGLSSGLSDIVFTPPEPTVTFTPAQTLSSITLINKNSVTRVVNVNKTGFISSP</sequence>
<dbReference type="Gene3D" id="3.30.700.10">
    <property type="entry name" value="Glycoprotein, Type 4 Pilin"/>
    <property type="match status" value="1"/>
</dbReference>
<keyword evidence="1" id="KW-1133">Transmembrane helix</keyword>
<feature type="transmembrane region" description="Helical" evidence="1">
    <location>
        <begin position="12"/>
        <end position="34"/>
    </location>
</feature>
<dbReference type="InterPro" id="IPR045584">
    <property type="entry name" value="Pilin-like"/>
</dbReference>
<keyword evidence="1" id="KW-0812">Transmembrane</keyword>
<evidence type="ECO:0000313" key="2">
    <source>
        <dbReference type="EMBL" id="KKQ92809.1"/>
    </source>
</evidence>
<keyword evidence="1" id="KW-0472">Membrane</keyword>
<organism evidence="2 3">
    <name type="scientific">Candidatus Azambacteria bacterium GW2011_GWA2_39_10</name>
    <dbReference type="NCBI Taxonomy" id="1618611"/>
    <lineage>
        <taxon>Bacteria</taxon>
        <taxon>Candidatus Azamiibacteriota</taxon>
    </lineage>
</organism>
<dbReference type="Pfam" id="PF07963">
    <property type="entry name" value="N_methyl"/>
    <property type="match status" value="1"/>
</dbReference>
<dbReference type="SUPFAM" id="SSF54523">
    <property type="entry name" value="Pili subunits"/>
    <property type="match status" value="1"/>
</dbReference>
<name>A0A0G0P3W5_9BACT</name>
<dbReference type="InterPro" id="IPR012902">
    <property type="entry name" value="N_methyl_site"/>
</dbReference>
<reference evidence="2 3" key="1">
    <citation type="journal article" date="2015" name="Nature">
        <title>rRNA introns, odd ribosomes, and small enigmatic genomes across a large radiation of phyla.</title>
        <authorList>
            <person name="Brown C.T."/>
            <person name="Hug L.A."/>
            <person name="Thomas B.C."/>
            <person name="Sharon I."/>
            <person name="Castelle C.J."/>
            <person name="Singh A."/>
            <person name="Wilkins M.J."/>
            <person name="Williams K.H."/>
            <person name="Banfield J.F."/>
        </authorList>
    </citation>
    <scope>NUCLEOTIDE SEQUENCE [LARGE SCALE GENOMIC DNA]</scope>
</reference>
<dbReference type="Proteomes" id="UP000034706">
    <property type="component" value="Unassembled WGS sequence"/>
</dbReference>
<evidence type="ECO:0008006" key="4">
    <source>
        <dbReference type="Google" id="ProtNLM"/>
    </source>
</evidence>
<gene>
    <name evidence="2" type="ORF">UT16_C0005G0009</name>
</gene>